<feature type="chain" id="PRO_5019087849" description="Secreted protein" evidence="1">
    <location>
        <begin position="17"/>
        <end position="153"/>
    </location>
</feature>
<dbReference type="EMBL" id="MKKU01000044">
    <property type="protein sequence ID" value="RNF26387.1"/>
    <property type="molecule type" value="Genomic_DNA"/>
</dbReference>
<reference evidence="2 3" key="1">
    <citation type="journal article" date="2018" name="BMC Genomics">
        <title>Genomic comparison of Trypanosoma conorhini and Trypanosoma rangeli to Trypanosoma cruzi strains of high and low virulence.</title>
        <authorList>
            <person name="Bradwell K.R."/>
            <person name="Koparde V.N."/>
            <person name="Matveyev A.V."/>
            <person name="Serrano M.G."/>
            <person name="Alves J.M."/>
            <person name="Parikh H."/>
            <person name="Huang B."/>
            <person name="Lee V."/>
            <person name="Espinosa-Alvarez O."/>
            <person name="Ortiz P.A."/>
            <person name="Costa-Martins A.G."/>
            <person name="Teixeira M.M."/>
            <person name="Buck G.A."/>
        </authorList>
    </citation>
    <scope>NUCLEOTIDE SEQUENCE [LARGE SCALE GENOMIC DNA]</scope>
    <source>
        <strain evidence="2 3">025E</strain>
    </source>
</reference>
<sequence>MVLLYLPLCSRLLVVAAPHCCVSRSLRRGGCSFCIDLGVGWLPRGARAGVASCALAATHRHMAAATASLTRFLFNFLPLHRDGRRMNAAPFPREGAWQKTDAPIGAPETPALKVGLSRFCSGSASFSRTRTSRLLSPLTGSVPGRRKRMWCHV</sequence>
<evidence type="ECO:0008006" key="4">
    <source>
        <dbReference type="Google" id="ProtNLM"/>
    </source>
</evidence>
<organism evidence="2 3">
    <name type="scientific">Trypanosoma conorhini</name>
    <dbReference type="NCBI Taxonomy" id="83891"/>
    <lineage>
        <taxon>Eukaryota</taxon>
        <taxon>Discoba</taxon>
        <taxon>Euglenozoa</taxon>
        <taxon>Kinetoplastea</taxon>
        <taxon>Metakinetoplastina</taxon>
        <taxon>Trypanosomatida</taxon>
        <taxon>Trypanosomatidae</taxon>
        <taxon>Trypanosoma</taxon>
    </lineage>
</organism>
<evidence type="ECO:0000313" key="3">
    <source>
        <dbReference type="Proteomes" id="UP000284403"/>
    </source>
</evidence>
<dbReference type="Proteomes" id="UP000284403">
    <property type="component" value="Unassembled WGS sequence"/>
</dbReference>
<accession>A0A422Q8Y2</accession>
<keyword evidence="3" id="KW-1185">Reference proteome</keyword>
<feature type="signal peptide" evidence="1">
    <location>
        <begin position="1"/>
        <end position="16"/>
    </location>
</feature>
<dbReference type="GeneID" id="40314859"/>
<protein>
    <recommendedName>
        <fullName evidence="4">Secreted protein</fullName>
    </recommendedName>
</protein>
<proteinExistence type="predicted"/>
<gene>
    <name evidence="2" type="ORF">Tco025E_01248</name>
</gene>
<name>A0A422Q8Y2_9TRYP</name>
<dbReference type="RefSeq" id="XP_029231593.1">
    <property type="nucleotide sequence ID" value="XM_029368186.1"/>
</dbReference>
<comment type="caution">
    <text evidence="2">The sequence shown here is derived from an EMBL/GenBank/DDBJ whole genome shotgun (WGS) entry which is preliminary data.</text>
</comment>
<dbReference type="AlphaFoldDB" id="A0A422Q8Y2"/>
<evidence type="ECO:0000256" key="1">
    <source>
        <dbReference type="SAM" id="SignalP"/>
    </source>
</evidence>
<evidence type="ECO:0000313" key="2">
    <source>
        <dbReference type="EMBL" id="RNF26387.1"/>
    </source>
</evidence>
<keyword evidence="1" id="KW-0732">Signal</keyword>